<dbReference type="CDD" id="cd01392">
    <property type="entry name" value="HTH_LacI"/>
    <property type="match status" value="1"/>
</dbReference>
<evidence type="ECO:0000256" key="1">
    <source>
        <dbReference type="ARBA" id="ARBA00023015"/>
    </source>
</evidence>
<dbReference type="PROSITE" id="PS00356">
    <property type="entry name" value="HTH_LACI_1"/>
    <property type="match status" value="1"/>
</dbReference>
<dbReference type="InterPro" id="IPR000843">
    <property type="entry name" value="HTH_LacI"/>
</dbReference>
<organism evidence="5 6">
    <name type="scientific">Plantactinospora veratri</name>
    <dbReference type="NCBI Taxonomy" id="1436122"/>
    <lineage>
        <taxon>Bacteria</taxon>
        <taxon>Bacillati</taxon>
        <taxon>Actinomycetota</taxon>
        <taxon>Actinomycetes</taxon>
        <taxon>Micromonosporales</taxon>
        <taxon>Micromonosporaceae</taxon>
        <taxon>Plantactinospora</taxon>
    </lineage>
</organism>
<dbReference type="Gene3D" id="1.10.260.40">
    <property type="entry name" value="lambda repressor-like DNA-binding domains"/>
    <property type="match status" value="1"/>
</dbReference>
<dbReference type="Proteomes" id="UP001339911">
    <property type="component" value="Unassembled WGS sequence"/>
</dbReference>
<comment type="caution">
    <text evidence="5">The sequence shown here is derived from an EMBL/GenBank/DDBJ whole genome shotgun (WGS) entry which is preliminary data.</text>
</comment>
<keyword evidence="3" id="KW-0804">Transcription</keyword>
<evidence type="ECO:0000256" key="3">
    <source>
        <dbReference type="ARBA" id="ARBA00023163"/>
    </source>
</evidence>
<dbReference type="EMBL" id="JAZGQL010000004">
    <property type="protein sequence ID" value="MEE6306170.1"/>
    <property type="molecule type" value="Genomic_DNA"/>
</dbReference>
<dbReference type="SMART" id="SM00354">
    <property type="entry name" value="HTH_LACI"/>
    <property type="match status" value="1"/>
</dbReference>
<evidence type="ECO:0000313" key="5">
    <source>
        <dbReference type="EMBL" id="MEE6306170.1"/>
    </source>
</evidence>
<evidence type="ECO:0000256" key="2">
    <source>
        <dbReference type="ARBA" id="ARBA00023125"/>
    </source>
</evidence>
<dbReference type="InterPro" id="IPR010982">
    <property type="entry name" value="Lambda_DNA-bd_dom_sf"/>
</dbReference>
<dbReference type="CDD" id="cd06267">
    <property type="entry name" value="PBP1_LacI_sugar_binding-like"/>
    <property type="match status" value="1"/>
</dbReference>
<evidence type="ECO:0000259" key="4">
    <source>
        <dbReference type="PROSITE" id="PS50932"/>
    </source>
</evidence>
<dbReference type="RefSeq" id="WP_331206535.1">
    <property type="nucleotide sequence ID" value="NZ_JAZGQL010000004.1"/>
</dbReference>
<dbReference type="InterPro" id="IPR028082">
    <property type="entry name" value="Peripla_BP_I"/>
</dbReference>
<evidence type="ECO:0000313" key="6">
    <source>
        <dbReference type="Proteomes" id="UP001339911"/>
    </source>
</evidence>
<gene>
    <name evidence="5" type="ORF">V1634_04900</name>
</gene>
<protein>
    <submittedName>
        <fullName evidence="5">LacI family DNA-binding transcriptional regulator</fullName>
    </submittedName>
</protein>
<dbReference type="PROSITE" id="PS50932">
    <property type="entry name" value="HTH_LACI_2"/>
    <property type="match status" value="1"/>
</dbReference>
<keyword evidence="1" id="KW-0805">Transcription regulation</keyword>
<reference evidence="5 6" key="1">
    <citation type="submission" date="2024-01" db="EMBL/GenBank/DDBJ databases">
        <title>Genome insights into Plantactinospora veratri sp. nov.</title>
        <authorList>
            <person name="Wang L."/>
        </authorList>
    </citation>
    <scope>NUCLEOTIDE SEQUENCE [LARGE SCALE GENOMIC DNA]</scope>
    <source>
        <strain evidence="5 6">NEAU-FHS4</strain>
    </source>
</reference>
<name>A0ABU7S895_9ACTN</name>
<dbReference type="PANTHER" id="PTHR30146:SF138">
    <property type="entry name" value="TRANSCRIPTIONAL REGULATORY PROTEIN"/>
    <property type="match status" value="1"/>
</dbReference>
<dbReference type="GO" id="GO:0003677">
    <property type="term" value="F:DNA binding"/>
    <property type="evidence" value="ECO:0007669"/>
    <property type="project" value="UniProtKB-KW"/>
</dbReference>
<proteinExistence type="predicted"/>
<feature type="domain" description="HTH lacI-type" evidence="4">
    <location>
        <begin position="2"/>
        <end position="56"/>
    </location>
</feature>
<keyword evidence="2 5" id="KW-0238">DNA-binding</keyword>
<keyword evidence="6" id="KW-1185">Reference proteome</keyword>
<dbReference type="InterPro" id="IPR046335">
    <property type="entry name" value="LacI/GalR-like_sensor"/>
</dbReference>
<dbReference type="PANTHER" id="PTHR30146">
    <property type="entry name" value="LACI-RELATED TRANSCRIPTIONAL REPRESSOR"/>
    <property type="match status" value="1"/>
</dbReference>
<dbReference type="Pfam" id="PF00356">
    <property type="entry name" value="LacI"/>
    <property type="match status" value="1"/>
</dbReference>
<dbReference type="SUPFAM" id="SSF47413">
    <property type="entry name" value="lambda repressor-like DNA-binding domains"/>
    <property type="match status" value="1"/>
</dbReference>
<accession>A0ABU7S895</accession>
<dbReference type="Pfam" id="PF13377">
    <property type="entry name" value="Peripla_BP_3"/>
    <property type="match status" value="1"/>
</dbReference>
<dbReference type="SUPFAM" id="SSF53822">
    <property type="entry name" value="Periplasmic binding protein-like I"/>
    <property type="match status" value="1"/>
</dbReference>
<dbReference type="Gene3D" id="3.40.50.2300">
    <property type="match status" value="2"/>
</dbReference>
<sequence length="341" mass="35493">MTTIDDVARLAGVSTATVSRALRGLPTVSETTRIRVLLAAEQLDYTVSPSASRLAGGKTGTVAAIVPRITPWFVGAVVEAAEEVLHAAGYDLLLYNVGGREHARTRLLHKSNLPKRVDGVMLVATPMRADDLATIASLALPGVTVSSGTVVPGWPSIRIDDVAAGRTATEHLLSLGHRRIACVRGDPADEFAHPAHLERYRGYREALDAAGTSPDPGLGVQARADAEGGRAATERLIARGELPTAIVASCDELAMGVLNALRMAGVRVPQQVSVVGIDDHDLAGAFGLTTVAQPAAEQGRRAAGTLLGPLAGQARTGEEPAPVILPTRLVVRDSTGPPRAN</sequence>